<feature type="region of interest" description="Disordered" evidence="1">
    <location>
        <begin position="119"/>
        <end position="150"/>
    </location>
</feature>
<protein>
    <submittedName>
        <fullName evidence="2">SNW1 protein</fullName>
    </submittedName>
</protein>
<accession>A0A812V2T1</accession>
<evidence type="ECO:0000313" key="3">
    <source>
        <dbReference type="Proteomes" id="UP000601435"/>
    </source>
</evidence>
<organism evidence="2 3">
    <name type="scientific">Symbiodinium necroappetens</name>
    <dbReference type="NCBI Taxonomy" id="1628268"/>
    <lineage>
        <taxon>Eukaryota</taxon>
        <taxon>Sar</taxon>
        <taxon>Alveolata</taxon>
        <taxon>Dinophyceae</taxon>
        <taxon>Suessiales</taxon>
        <taxon>Symbiodiniaceae</taxon>
        <taxon>Symbiodinium</taxon>
    </lineage>
</organism>
<evidence type="ECO:0000256" key="1">
    <source>
        <dbReference type="SAM" id="MobiDB-lite"/>
    </source>
</evidence>
<sequence length="373" mass="40933">MKLDLRRKDATILELGRQAGALKSSNAWRSVRRASLVDEARKSAGLRSFKDWPRKPERPLTRGGPAEVTTCSGSQSPLCKLQTTRSGKSMLSSTRAPTTVLRTHATLLRARPTSADGFAAHCDGQAQGSPIRTRRPAPEPGEDGNAKLPGPTARVCIQRLRGSRLLHPVRLSPVQAASANALRHGVRRGQLAHVSRAHPRPSAPRELPACEHAEDAECPAKTVTKQMLRPHPEDSEGSTSTSCSEEDSETDEARCRRHCSHQVKPQHEYLLKLDLTLVSKHMATSVLEGQSWDVQRHKVFCPFEKVLQSLKLPEGDPLWLGGALRRSWHRLLPGAVLLVPLALALWMNSGAGDENLEACALTHGSTKLHMLFF</sequence>
<dbReference type="EMBL" id="CAJNJA010028898">
    <property type="protein sequence ID" value="CAE7614513.1"/>
    <property type="molecule type" value="Genomic_DNA"/>
</dbReference>
<gene>
    <name evidence="2" type="primary">SNW1</name>
    <name evidence="2" type="ORF">SNEC2469_LOCUS17451</name>
</gene>
<comment type="caution">
    <text evidence="2">The sequence shown here is derived from an EMBL/GenBank/DDBJ whole genome shotgun (WGS) entry which is preliminary data.</text>
</comment>
<feature type="compositionally biased region" description="Polar residues" evidence="1">
    <location>
        <begin position="69"/>
        <end position="80"/>
    </location>
</feature>
<feature type="region of interest" description="Disordered" evidence="1">
    <location>
        <begin position="225"/>
        <end position="247"/>
    </location>
</feature>
<dbReference type="Proteomes" id="UP000601435">
    <property type="component" value="Unassembled WGS sequence"/>
</dbReference>
<feature type="region of interest" description="Disordered" evidence="1">
    <location>
        <begin position="189"/>
        <end position="210"/>
    </location>
</feature>
<proteinExistence type="predicted"/>
<keyword evidence="3" id="KW-1185">Reference proteome</keyword>
<dbReference type="AlphaFoldDB" id="A0A812V2T1"/>
<name>A0A812V2T1_9DINO</name>
<feature type="compositionally biased region" description="Basic and acidic residues" evidence="1">
    <location>
        <begin position="50"/>
        <end position="60"/>
    </location>
</feature>
<dbReference type="OrthoDB" id="432385at2759"/>
<feature type="region of interest" description="Disordered" evidence="1">
    <location>
        <begin position="50"/>
        <end position="80"/>
    </location>
</feature>
<evidence type="ECO:0000313" key="2">
    <source>
        <dbReference type="EMBL" id="CAE7614513.1"/>
    </source>
</evidence>
<reference evidence="2" key="1">
    <citation type="submission" date="2021-02" db="EMBL/GenBank/DDBJ databases">
        <authorList>
            <person name="Dougan E. K."/>
            <person name="Rhodes N."/>
            <person name="Thang M."/>
            <person name="Chan C."/>
        </authorList>
    </citation>
    <scope>NUCLEOTIDE SEQUENCE</scope>
</reference>